<dbReference type="Gene3D" id="3.30.160.390">
    <property type="entry name" value="Integrase, DNA-binding domain"/>
    <property type="match status" value="1"/>
</dbReference>
<dbReference type="GO" id="GO:0003677">
    <property type="term" value="F:DNA binding"/>
    <property type="evidence" value="ECO:0007669"/>
    <property type="project" value="UniProtKB-KW"/>
</dbReference>
<dbReference type="Proteomes" id="UP000240418">
    <property type="component" value="Unassembled WGS sequence"/>
</dbReference>
<dbReference type="InterPro" id="IPR053876">
    <property type="entry name" value="Phage_int_M"/>
</dbReference>
<dbReference type="InterPro" id="IPR050808">
    <property type="entry name" value="Phage_Integrase"/>
</dbReference>
<protein>
    <submittedName>
        <fullName evidence="6">Integrase</fullName>
    </submittedName>
</protein>
<dbReference type="InterPro" id="IPR013762">
    <property type="entry name" value="Integrase-like_cat_sf"/>
</dbReference>
<dbReference type="InterPro" id="IPR038488">
    <property type="entry name" value="Integrase_DNA-bd_sf"/>
</dbReference>
<dbReference type="Pfam" id="PF13356">
    <property type="entry name" value="Arm-DNA-bind_3"/>
    <property type="match status" value="1"/>
</dbReference>
<dbReference type="GO" id="GO:0006310">
    <property type="term" value="P:DNA recombination"/>
    <property type="evidence" value="ECO:0007669"/>
    <property type="project" value="UniProtKB-KW"/>
</dbReference>
<evidence type="ECO:0000256" key="3">
    <source>
        <dbReference type="ARBA" id="ARBA00023125"/>
    </source>
</evidence>
<evidence type="ECO:0000259" key="5">
    <source>
        <dbReference type="PROSITE" id="PS51898"/>
    </source>
</evidence>
<reference evidence="6 7" key="1">
    <citation type="submission" date="2018-03" db="EMBL/GenBank/DDBJ databases">
        <title>Genomic Encyclopedia of Archaeal and Bacterial Type Strains, Phase II (KMG-II): from individual species to whole genera.</title>
        <authorList>
            <person name="Goeker M."/>
        </authorList>
    </citation>
    <scope>NUCLEOTIDE SEQUENCE [LARGE SCALE GENOMIC DNA]</scope>
    <source>
        <strain evidence="6 7">DSM 100673</strain>
    </source>
</reference>
<dbReference type="Pfam" id="PF22022">
    <property type="entry name" value="Phage_int_M"/>
    <property type="match status" value="1"/>
</dbReference>
<gene>
    <name evidence="6" type="ORF">CLV88_10159</name>
</gene>
<dbReference type="InterPro" id="IPR002104">
    <property type="entry name" value="Integrase_catalytic"/>
</dbReference>
<keyword evidence="2" id="KW-0229">DNA integration</keyword>
<comment type="caution">
    <text evidence="6">The sequence shown here is derived from an EMBL/GenBank/DDBJ whole genome shotgun (WGS) entry which is preliminary data.</text>
</comment>
<proteinExistence type="inferred from homology"/>
<dbReference type="InterPro" id="IPR025166">
    <property type="entry name" value="Integrase_DNA_bind_dom"/>
</dbReference>
<evidence type="ECO:0000256" key="2">
    <source>
        <dbReference type="ARBA" id="ARBA00022908"/>
    </source>
</evidence>
<comment type="similarity">
    <text evidence="1">Belongs to the 'phage' integrase family.</text>
</comment>
<name>A0A2P8FIU6_9RHOB</name>
<dbReference type="CDD" id="cd00801">
    <property type="entry name" value="INT_P4_C"/>
    <property type="match status" value="1"/>
</dbReference>
<accession>A0A2P8FIU6</accession>
<dbReference type="InterPro" id="IPR010998">
    <property type="entry name" value="Integrase_recombinase_N"/>
</dbReference>
<dbReference type="Gene3D" id="1.10.150.130">
    <property type="match status" value="1"/>
</dbReference>
<dbReference type="EMBL" id="PYGJ01000001">
    <property type="protein sequence ID" value="PSL21636.1"/>
    <property type="molecule type" value="Genomic_DNA"/>
</dbReference>
<dbReference type="PANTHER" id="PTHR30629">
    <property type="entry name" value="PROPHAGE INTEGRASE"/>
    <property type="match status" value="1"/>
</dbReference>
<evidence type="ECO:0000313" key="6">
    <source>
        <dbReference type="EMBL" id="PSL21636.1"/>
    </source>
</evidence>
<dbReference type="PROSITE" id="PS51898">
    <property type="entry name" value="TYR_RECOMBINASE"/>
    <property type="match status" value="1"/>
</dbReference>
<organism evidence="6 7">
    <name type="scientific">Shimia abyssi</name>
    <dbReference type="NCBI Taxonomy" id="1662395"/>
    <lineage>
        <taxon>Bacteria</taxon>
        <taxon>Pseudomonadati</taxon>
        <taxon>Pseudomonadota</taxon>
        <taxon>Alphaproteobacteria</taxon>
        <taxon>Rhodobacterales</taxon>
        <taxon>Roseobacteraceae</taxon>
    </lineage>
</organism>
<dbReference type="GO" id="GO:0015074">
    <property type="term" value="P:DNA integration"/>
    <property type="evidence" value="ECO:0007669"/>
    <property type="project" value="UniProtKB-KW"/>
</dbReference>
<dbReference type="Pfam" id="PF00589">
    <property type="entry name" value="Phage_integrase"/>
    <property type="match status" value="1"/>
</dbReference>
<evidence type="ECO:0000313" key="7">
    <source>
        <dbReference type="Proteomes" id="UP000240418"/>
    </source>
</evidence>
<sequence>MARELNRLSAAFVKSAPVGKHADGGGLWLHKRPDGGAQWFLRVTVHGRRREMGLGSLPHVSLKEARLHADMWRAVAREGKDPIKVRQRQRREAERDLHILQDVARDCFESRKAELKGDGKAGRWFSPLELHVLPKLGKVPIAEIDQHDIRNTLAPIWHAKAATAKKAYERLKVCFRHAAALDLNVDLQAPEKAKALLGAQRHKVQHTPFMPWEDVPAFYASLNEGTVTHFALRLLILTVGTRSRPVRYIRMEQIEGDLWTVPADLMKGRQNAEQDFRVPLSEQAQAVIADALPYERDGFLFPNVRKGVISDATMARLMERRGLEARPHGFRSSFRTWCSEATDAPWEVAEACLAHNTGNRVERSYKRTDFLDRRRELMQRWADYVSSAI</sequence>
<keyword evidence="4" id="KW-0233">DNA recombination</keyword>
<evidence type="ECO:0000256" key="4">
    <source>
        <dbReference type="ARBA" id="ARBA00023172"/>
    </source>
</evidence>
<dbReference type="AlphaFoldDB" id="A0A2P8FIU6"/>
<feature type="domain" description="Tyr recombinase" evidence="5">
    <location>
        <begin position="205"/>
        <end position="378"/>
    </location>
</feature>
<dbReference type="SUPFAM" id="SSF56349">
    <property type="entry name" value="DNA breaking-rejoining enzymes"/>
    <property type="match status" value="1"/>
</dbReference>
<keyword evidence="7" id="KW-1185">Reference proteome</keyword>
<dbReference type="PANTHER" id="PTHR30629:SF2">
    <property type="entry name" value="PROPHAGE INTEGRASE INTS-RELATED"/>
    <property type="match status" value="1"/>
</dbReference>
<dbReference type="Gene3D" id="1.10.443.10">
    <property type="entry name" value="Intergrase catalytic core"/>
    <property type="match status" value="1"/>
</dbReference>
<evidence type="ECO:0000256" key="1">
    <source>
        <dbReference type="ARBA" id="ARBA00008857"/>
    </source>
</evidence>
<dbReference type="InterPro" id="IPR011010">
    <property type="entry name" value="DNA_brk_join_enz"/>
</dbReference>
<keyword evidence="3" id="KW-0238">DNA-binding</keyword>
<dbReference type="OrthoDB" id="9795573at2"/>